<dbReference type="Proteomes" id="UP000663881">
    <property type="component" value="Unassembled WGS sequence"/>
</dbReference>
<proteinExistence type="predicted"/>
<evidence type="ECO:0000313" key="3">
    <source>
        <dbReference type="Proteomes" id="UP000663881"/>
    </source>
</evidence>
<protein>
    <submittedName>
        <fullName evidence="2">Uncharacterized protein</fullName>
    </submittedName>
</protein>
<organism evidence="2 3">
    <name type="scientific">Adineta steineri</name>
    <dbReference type="NCBI Taxonomy" id="433720"/>
    <lineage>
        <taxon>Eukaryota</taxon>
        <taxon>Metazoa</taxon>
        <taxon>Spiralia</taxon>
        <taxon>Gnathifera</taxon>
        <taxon>Rotifera</taxon>
        <taxon>Eurotatoria</taxon>
        <taxon>Bdelloidea</taxon>
        <taxon>Adinetida</taxon>
        <taxon>Adinetidae</taxon>
        <taxon>Adineta</taxon>
    </lineage>
</organism>
<feature type="compositionally biased region" description="Basic and acidic residues" evidence="1">
    <location>
        <begin position="7"/>
        <end position="21"/>
    </location>
</feature>
<accession>A0A820J6V5</accession>
<feature type="region of interest" description="Disordered" evidence="1">
    <location>
        <begin position="1"/>
        <end position="21"/>
    </location>
</feature>
<evidence type="ECO:0000313" key="2">
    <source>
        <dbReference type="EMBL" id="CAF4322233.1"/>
    </source>
</evidence>
<dbReference type="PANTHER" id="PTHR23313:SF0">
    <property type="entry name" value="TESTIS-EXPRESSED PROTEIN 9"/>
    <property type="match status" value="1"/>
</dbReference>
<sequence length="76" mass="9166">MQQTTKDASEQDKKKIEQLTNENRRLEKQRLELMNAFKRQLKLIDILKKQKLHLEASKMLQFAEEEFCKAIEWNTS</sequence>
<dbReference type="AlphaFoldDB" id="A0A820J6V5"/>
<dbReference type="EMBL" id="CAJOAY010018572">
    <property type="protein sequence ID" value="CAF4322233.1"/>
    <property type="molecule type" value="Genomic_DNA"/>
</dbReference>
<name>A0A820J6V5_9BILA</name>
<comment type="caution">
    <text evidence="2">The sequence shown here is derived from an EMBL/GenBank/DDBJ whole genome shotgun (WGS) entry which is preliminary data.</text>
</comment>
<gene>
    <name evidence="2" type="ORF">OKA104_LOCUS47311</name>
</gene>
<evidence type="ECO:0000256" key="1">
    <source>
        <dbReference type="SAM" id="MobiDB-lite"/>
    </source>
</evidence>
<dbReference type="PANTHER" id="PTHR23313">
    <property type="entry name" value="TSEC1-RELATED"/>
    <property type="match status" value="1"/>
</dbReference>
<reference evidence="2" key="1">
    <citation type="submission" date="2021-02" db="EMBL/GenBank/DDBJ databases">
        <authorList>
            <person name="Nowell W R."/>
        </authorList>
    </citation>
    <scope>NUCLEOTIDE SEQUENCE</scope>
</reference>